<dbReference type="PANTHER" id="PTHR16002:SF6">
    <property type="entry name" value="INSULIN-LIKE GROWTH FACTOR-BINDING PROTEIN 3 RECEPTOR"/>
    <property type="match status" value="1"/>
</dbReference>
<name>A0ABD0WR62_UMBPY</name>
<dbReference type="PANTHER" id="PTHR16002">
    <property type="entry name" value="TRANSMEMBRANE PROTEIN 248-LIKE"/>
    <property type="match status" value="1"/>
</dbReference>
<dbReference type="GO" id="GO:0016020">
    <property type="term" value="C:membrane"/>
    <property type="evidence" value="ECO:0007669"/>
    <property type="project" value="UniProtKB-SubCell"/>
</dbReference>
<keyword evidence="8" id="KW-1185">Reference proteome</keyword>
<feature type="transmembrane region" description="Helical" evidence="5">
    <location>
        <begin position="20"/>
        <end position="42"/>
    </location>
</feature>
<accession>A0ABD0WR62</accession>
<dbReference type="InterPro" id="IPR039493">
    <property type="entry name" value="TMEM248/TMEM219"/>
</dbReference>
<gene>
    <name evidence="7" type="ORF">UPYG_G00183660</name>
</gene>
<evidence type="ECO:0000259" key="6">
    <source>
        <dbReference type="Pfam" id="PF14940"/>
    </source>
</evidence>
<dbReference type="Pfam" id="PF14940">
    <property type="entry name" value="TMEM219"/>
    <property type="match status" value="1"/>
</dbReference>
<evidence type="ECO:0000313" key="7">
    <source>
        <dbReference type="EMBL" id="KAL0979324.1"/>
    </source>
</evidence>
<evidence type="ECO:0000313" key="8">
    <source>
        <dbReference type="Proteomes" id="UP001557470"/>
    </source>
</evidence>
<keyword evidence="4 5" id="KW-0472">Membrane</keyword>
<dbReference type="Proteomes" id="UP001557470">
    <property type="component" value="Unassembled WGS sequence"/>
</dbReference>
<protein>
    <recommendedName>
        <fullName evidence="6">TMEM248/TMEM219 domain-containing protein</fullName>
    </recommendedName>
</protein>
<evidence type="ECO:0000256" key="3">
    <source>
        <dbReference type="ARBA" id="ARBA00022989"/>
    </source>
</evidence>
<organism evidence="7 8">
    <name type="scientific">Umbra pygmaea</name>
    <name type="common">Eastern mudminnow</name>
    <dbReference type="NCBI Taxonomy" id="75934"/>
    <lineage>
        <taxon>Eukaryota</taxon>
        <taxon>Metazoa</taxon>
        <taxon>Chordata</taxon>
        <taxon>Craniata</taxon>
        <taxon>Vertebrata</taxon>
        <taxon>Euteleostomi</taxon>
        <taxon>Actinopterygii</taxon>
        <taxon>Neopterygii</taxon>
        <taxon>Teleostei</taxon>
        <taxon>Protacanthopterygii</taxon>
        <taxon>Esociformes</taxon>
        <taxon>Umbridae</taxon>
        <taxon>Umbra</taxon>
    </lineage>
</organism>
<keyword evidence="3 5" id="KW-1133">Transmembrane helix</keyword>
<dbReference type="EMBL" id="JAGEUA010000005">
    <property type="protein sequence ID" value="KAL0979324.1"/>
    <property type="molecule type" value="Genomic_DNA"/>
</dbReference>
<evidence type="ECO:0000256" key="5">
    <source>
        <dbReference type="SAM" id="Phobius"/>
    </source>
</evidence>
<proteinExistence type="predicted"/>
<comment type="caution">
    <text evidence="7">The sequence shown here is derived from an EMBL/GenBank/DDBJ whole genome shotgun (WGS) entry which is preliminary data.</text>
</comment>
<keyword evidence="2 5" id="KW-0812">Transmembrane</keyword>
<feature type="transmembrane region" description="Helical" evidence="5">
    <location>
        <begin position="238"/>
        <end position="259"/>
    </location>
</feature>
<evidence type="ECO:0000256" key="4">
    <source>
        <dbReference type="ARBA" id="ARBA00023136"/>
    </source>
</evidence>
<dbReference type="InterPro" id="IPR039587">
    <property type="entry name" value="TMEM248/TMEM219_dom"/>
</dbReference>
<evidence type="ECO:0000256" key="2">
    <source>
        <dbReference type="ARBA" id="ARBA00022692"/>
    </source>
</evidence>
<reference evidence="7 8" key="1">
    <citation type="submission" date="2024-06" db="EMBL/GenBank/DDBJ databases">
        <authorList>
            <person name="Pan Q."/>
            <person name="Wen M."/>
            <person name="Jouanno E."/>
            <person name="Zahm M."/>
            <person name="Klopp C."/>
            <person name="Cabau C."/>
            <person name="Louis A."/>
            <person name="Berthelot C."/>
            <person name="Parey E."/>
            <person name="Roest Crollius H."/>
            <person name="Montfort J."/>
            <person name="Robinson-Rechavi M."/>
            <person name="Bouchez O."/>
            <person name="Lampietro C."/>
            <person name="Lopez Roques C."/>
            <person name="Donnadieu C."/>
            <person name="Postlethwait J."/>
            <person name="Bobe J."/>
            <person name="Verreycken H."/>
            <person name="Guiguen Y."/>
        </authorList>
    </citation>
    <scope>NUCLEOTIDE SEQUENCE [LARGE SCALE GENOMIC DNA]</scope>
    <source>
        <strain evidence="7">Up_M1</strain>
        <tissue evidence="7">Testis</tissue>
    </source>
</reference>
<feature type="domain" description="TMEM248/TMEM219" evidence="6">
    <location>
        <begin position="10"/>
        <end position="224"/>
    </location>
</feature>
<comment type="subcellular location">
    <subcellularLocation>
        <location evidence="1">Membrane</location>
    </subcellularLocation>
</comment>
<evidence type="ECO:0000256" key="1">
    <source>
        <dbReference type="ARBA" id="ARBA00004370"/>
    </source>
</evidence>
<sequence>MGSWHPIANLREHVYQHPPGVISFFCVLILALTFLSLGSYTYTHHLPNPDTPQDWNHFLSSLAHLLLCVKANGIAMETVSSSTVGLQKLGVTAWTKSTQSPPTITNLSMLVLLAVMDTSDSQPLNDFHIHATLLASQLGLSGNEAVNVTLRFFSQSEGGNVHTCITVSAPTHILPSTLRPLMCPASERTSYPVTAVATESSNMKPNASQSCYTLDYTPDSKLTAMLTQKELGLARRHLMQVSVCLLAVCVVLLFTASFAHSHTRRYHNNDLDRQRKLLMDS</sequence>
<dbReference type="AlphaFoldDB" id="A0ABD0WR62"/>